<organism evidence="2 3">
    <name type="scientific">Massarina eburnea CBS 473.64</name>
    <dbReference type="NCBI Taxonomy" id="1395130"/>
    <lineage>
        <taxon>Eukaryota</taxon>
        <taxon>Fungi</taxon>
        <taxon>Dikarya</taxon>
        <taxon>Ascomycota</taxon>
        <taxon>Pezizomycotina</taxon>
        <taxon>Dothideomycetes</taxon>
        <taxon>Pleosporomycetidae</taxon>
        <taxon>Pleosporales</taxon>
        <taxon>Massarineae</taxon>
        <taxon>Massarinaceae</taxon>
        <taxon>Massarina</taxon>
    </lineage>
</organism>
<gene>
    <name evidence="2" type="ORF">P280DRAFT_464894</name>
</gene>
<feature type="region of interest" description="Disordered" evidence="1">
    <location>
        <begin position="411"/>
        <end position="610"/>
    </location>
</feature>
<feature type="compositionally biased region" description="Acidic residues" evidence="1">
    <location>
        <begin position="352"/>
        <end position="390"/>
    </location>
</feature>
<protein>
    <submittedName>
        <fullName evidence="2">Uncharacterized protein</fullName>
    </submittedName>
</protein>
<feature type="compositionally biased region" description="Basic and acidic residues" evidence="1">
    <location>
        <begin position="524"/>
        <end position="533"/>
    </location>
</feature>
<feature type="compositionally biased region" description="Polar residues" evidence="1">
    <location>
        <begin position="575"/>
        <end position="596"/>
    </location>
</feature>
<proteinExistence type="predicted"/>
<name>A0A6A6SFY4_9PLEO</name>
<accession>A0A6A6SFY4</accession>
<sequence>MLTRDLSDHRMSTGSVFCIPTFPSPCHNLSSAHDFASSPPTFALSRPFKENDDYTCVGPSSPFEMLLDITSSPSRPLLDEYDPEHPHLVFHTPPPNTKTGPRNFSAPFSTIPEESSAQSNRTAGYSYLPSVAEDSSPCSPKTVPAIIFGNEQEREAYNLPISATTIPEEPCDTIDPAVLSKEAFHSLNIPFDPKSANMSTTRGSMNIPNSPGCAKSIFDPLIEAAFPSSPPILTHSYPGLHLAEQGGSPSSMYSLPSSPISMAPSSPRPRHAELPYNTNATADLTPSLNFTTMPTLSPLPAGPRVSPPRPLRSSIQKLRRMNSDAEKGEGRGERRYLRLGREDSIPLPGEESWLDGLDEPCSDANTEDETQVEGEGGEEAEGEDMDETWDEEKGRRLVGDLLNGWEEEATVLDLEDTEKEKGSKDNSNLATVGEMTEPPSTPPMRMEEPKGLLVTSSPENGDAEERARRTDRSSSIWEDGEKFWQSTPPFPPNSPNKPKQRFLPLSSSPLLSATASPGKNGKKRSFEVAKDEPESLQEDSSMNGKGKRMSTEEEKREKRLSAVGNNRYRKRSALGPSTPNVRFQMQVQPPSSTAGTPGSLYDADGFYRET</sequence>
<dbReference type="EMBL" id="MU006776">
    <property type="protein sequence ID" value="KAF2646706.1"/>
    <property type="molecule type" value="Genomic_DNA"/>
</dbReference>
<feature type="compositionally biased region" description="Low complexity" evidence="1">
    <location>
        <begin position="248"/>
        <end position="265"/>
    </location>
</feature>
<evidence type="ECO:0000313" key="2">
    <source>
        <dbReference type="EMBL" id="KAF2646706.1"/>
    </source>
</evidence>
<dbReference type="AlphaFoldDB" id="A0A6A6SFY4"/>
<evidence type="ECO:0000256" key="1">
    <source>
        <dbReference type="SAM" id="MobiDB-lite"/>
    </source>
</evidence>
<feature type="region of interest" description="Disordered" evidence="1">
    <location>
        <begin position="317"/>
        <end position="393"/>
    </location>
</feature>
<dbReference type="Proteomes" id="UP000799753">
    <property type="component" value="Unassembled WGS sequence"/>
</dbReference>
<feature type="compositionally biased region" description="Basic and acidic residues" evidence="1">
    <location>
        <begin position="321"/>
        <end position="344"/>
    </location>
</feature>
<reference evidence="2" key="1">
    <citation type="journal article" date="2020" name="Stud. Mycol.">
        <title>101 Dothideomycetes genomes: a test case for predicting lifestyles and emergence of pathogens.</title>
        <authorList>
            <person name="Haridas S."/>
            <person name="Albert R."/>
            <person name="Binder M."/>
            <person name="Bloem J."/>
            <person name="Labutti K."/>
            <person name="Salamov A."/>
            <person name="Andreopoulos B."/>
            <person name="Baker S."/>
            <person name="Barry K."/>
            <person name="Bills G."/>
            <person name="Bluhm B."/>
            <person name="Cannon C."/>
            <person name="Castanera R."/>
            <person name="Culley D."/>
            <person name="Daum C."/>
            <person name="Ezra D."/>
            <person name="Gonzalez J."/>
            <person name="Henrissat B."/>
            <person name="Kuo A."/>
            <person name="Liang C."/>
            <person name="Lipzen A."/>
            <person name="Lutzoni F."/>
            <person name="Magnuson J."/>
            <person name="Mondo S."/>
            <person name="Nolan M."/>
            <person name="Ohm R."/>
            <person name="Pangilinan J."/>
            <person name="Park H.-J."/>
            <person name="Ramirez L."/>
            <person name="Alfaro M."/>
            <person name="Sun H."/>
            <person name="Tritt A."/>
            <person name="Yoshinaga Y."/>
            <person name="Zwiers L.-H."/>
            <person name="Turgeon B."/>
            <person name="Goodwin S."/>
            <person name="Spatafora J."/>
            <person name="Crous P."/>
            <person name="Grigoriev I."/>
        </authorList>
    </citation>
    <scope>NUCLEOTIDE SEQUENCE</scope>
    <source>
        <strain evidence="2">CBS 473.64</strain>
    </source>
</reference>
<feature type="region of interest" description="Disordered" evidence="1">
    <location>
        <begin position="248"/>
        <end position="270"/>
    </location>
</feature>
<feature type="compositionally biased region" description="Basic and acidic residues" evidence="1">
    <location>
        <begin position="549"/>
        <end position="560"/>
    </location>
</feature>
<keyword evidence="3" id="KW-1185">Reference proteome</keyword>
<feature type="compositionally biased region" description="Low complexity" evidence="1">
    <location>
        <begin position="503"/>
        <end position="512"/>
    </location>
</feature>
<evidence type="ECO:0000313" key="3">
    <source>
        <dbReference type="Proteomes" id="UP000799753"/>
    </source>
</evidence>
<dbReference type="OrthoDB" id="3546893at2759"/>
<feature type="compositionally biased region" description="Basic and acidic residues" evidence="1">
    <location>
        <begin position="463"/>
        <end position="472"/>
    </location>
</feature>